<dbReference type="PROSITE" id="PS51257">
    <property type="entry name" value="PROKAR_LIPOPROTEIN"/>
    <property type="match status" value="1"/>
</dbReference>
<dbReference type="Proteomes" id="UP000319716">
    <property type="component" value="Unassembled WGS sequence"/>
</dbReference>
<evidence type="ECO:0000313" key="1">
    <source>
        <dbReference type="EMBL" id="GAY78319.1"/>
    </source>
</evidence>
<accession>A0A4Y1ZH32</accession>
<gene>
    <name evidence="1" type="ORF">NBRC111894_3873</name>
</gene>
<dbReference type="AlphaFoldDB" id="A0A4Y1ZH32"/>
<protein>
    <submittedName>
        <fullName evidence="1">Uncharacterized protein</fullName>
    </submittedName>
</protein>
<sequence length="40" mass="4496">MLKRHGYLSILLGGCSILDNDQQSDSATKKEQKNEFISVQ</sequence>
<dbReference type="EMBL" id="BEXB01000046">
    <property type="protein sequence ID" value="GAY78319.1"/>
    <property type="molecule type" value="Genomic_DNA"/>
</dbReference>
<reference evidence="1 2" key="1">
    <citation type="submission" date="2017-11" db="EMBL/GenBank/DDBJ databases">
        <title>Draft Genome Sequence of Sporolactobacillus inulinus NBRC 111894 Isolated from Koso, a Japanese Sugar-Vegetable Fermented Beverage.</title>
        <authorList>
            <person name="Chiou T.Y."/>
            <person name="Oshima K."/>
            <person name="Suda W."/>
            <person name="Hattori M."/>
            <person name="Takahashi T."/>
        </authorList>
    </citation>
    <scope>NUCLEOTIDE SEQUENCE [LARGE SCALE GENOMIC DNA]</scope>
    <source>
        <strain evidence="1 2">NBRC111894</strain>
    </source>
</reference>
<comment type="caution">
    <text evidence="1">The sequence shown here is derived from an EMBL/GenBank/DDBJ whole genome shotgun (WGS) entry which is preliminary data.</text>
</comment>
<evidence type="ECO:0000313" key="2">
    <source>
        <dbReference type="Proteomes" id="UP000319716"/>
    </source>
</evidence>
<name>A0A4Y1ZH32_9BACL</name>
<organism evidence="1 2">
    <name type="scientific">Sporolactobacillus inulinus</name>
    <dbReference type="NCBI Taxonomy" id="2078"/>
    <lineage>
        <taxon>Bacteria</taxon>
        <taxon>Bacillati</taxon>
        <taxon>Bacillota</taxon>
        <taxon>Bacilli</taxon>
        <taxon>Bacillales</taxon>
        <taxon>Sporolactobacillaceae</taxon>
        <taxon>Sporolactobacillus</taxon>
    </lineage>
</organism>
<proteinExistence type="predicted"/>